<sequence length="446" mass="48454">MTCCNTHCRRRARGGLAAGAWFRRSSLCWGLLMAVSLKAAEPVSDAVEISDDQGVVVAMARGDRDALQQVVAHPRNEFEQELAKVGLLRTGGRLDEATIQLQACEKAMPAQHPMRGLCSLLIAGHLFMQRRMADWQQKLEWIRRTYYPLLAKDNPGRQPSLTDAEGVQFLPGASFPAPEVSWAQASGRIPYVSAARREGLEARQQAVVEVRIQGHRHHAVIDTGAAYDTLDPAVAKALGLQPAISYQKLTDAAGKVLSAPIGILPELRLGPVTVKNWPVSMTRTPATMVIGLPLLRRLGVVTLDAQGASLSRASDGRCTRPMLEGANISGSSDHLLYAIKVDGQPRTALIDTGGGFELLGIKSLLPPSAAKLEPKAISYAAGMRWVDSYPARVRLDLGSGPRNLDFTIMDQPFALVPYELGGEVLRHHTLVMDFLRRSVCIEPQAT</sequence>
<feature type="chain" id="PRO_5003614874" description="Aspartyl protease" evidence="1">
    <location>
        <begin position="40"/>
        <end position="446"/>
    </location>
</feature>
<dbReference type="InterPro" id="IPR034122">
    <property type="entry name" value="Retropepsin-like_bacterial"/>
</dbReference>
<gene>
    <name evidence="2" type="ordered locus">Fraau_1074</name>
</gene>
<proteinExistence type="predicted"/>
<dbReference type="eggNOG" id="COG3577">
    <property type="taxonomic scope" value="Bacteria"/>
</dbReference>
<dbReference type="STRING" id="767434.Fraau_1074"/>
<dbReference type="EMBL" id="CP003350">
    <property type="protein sequence ID" value="AFC85535.1"/>
    <property type="molecule type" value="Genomic_DNA"/>
</dbReference>
<keyword evidence="1" id="KW-0732">Signal</keyword>
<dbReference type="CDD" id="cd05483">
    <property type="entry name" value="retropepsin_like_bacteria"/>
    <property type="match status" value="1"/>
</dbReference>
<dbReference type="Proteomes" id="UP000005234">
    <property type="component" value="Chromosome"/>
</dbReference>
<organism evidence="2 3">
    <name type="scientific">Frateuria aurantia (strain ATCC 33424 / DSM 6220 / KCTC 2777 / LMG 1558 / NBRC 3245 / NCIMB 13370)</name>
    <name type="common">Acetobacter aurantius</name>
    <dbReference type="NCBI Taxonomy" id="767434"/>
    <lineage>
        <taxon>Bacteria</taxon>
        <taxon>Pseudomonadati</taxon>
        <taxon>Pseudomonadota</taxon>
        <taxon>Gammaproteobacteria</taxon>
        <taxon>Lysobacterales</taxon>
        <taxon>Rhodanobacteraceae</taxon>
        <taxon>Frateuria</taxon>
    </lineage>
</organism>
<keyword evidence="3" id="KW-1185">Reference proteome</keyword>
<evidence type="ECO:0000313" key="2">
    <source>
        <dbReference type="EMBL" id="AFC85535.1"/>
    </source>
</evidence>
<dbReference type="SUPFAM" id="SSF50630">
    <property type="entry name" value="Acid proteases"/>
    <property type="match status" value="1"/>
</dbReference>
<protein>
    <recommendedName>
        <fullName evidence="4">Aspartyl protease</fullName>
    </recommendedName>
</protein>
<dbReference type="AlphaFoldDB" id="H8L399"/>
<dbReference type="Gene3D" id="2.40.70.10">
    <property type="entry name" value="Acid Proteases"/>
    <property type="match status" value="1"/>
</dbReference>
<dbReference type="KEGG" id="fau:Fraau_1074"/>
<name>H8L399_FRAAD</name>
<reference evidence="2" key="1">
    <citation type="submission" date="2012-02" db="EMBL/GenBank/DDBJ databases">
        <title>The complete genome of Frateuria aurantia DSM 6220.</title>
        <authorList>
            <consortium name="US DOE Joint Genome Institute (JGI-PGF)"/>
            <person name="Lucas S."/>
            <person name="Copeland A."/>
            <person name="Lapidus A."/>
            <person name="Glavina del Rio T."/>
            <person name="Dalin E."/>
            <person name="Tice H."/>
            <person name="Bruce D."/>
            <person name="Goodwin L."/>
            <person name="Pitluck S."/>
            <person name="Peters L."/>
            <person name="Ovchinnikova G."/>
            <person name="Teshima H."/>
            <person name="Kyrpides N."/>
            <person name="Mavromatis K."/>
            <person name="Ivanova N."/>
            <person name="Brettin T."/>
            <person name="Detter J.C."/>
            <person name="Han C."/>
            <person name="Larimer F."/>
            <person name="Land M."/>
            <person name="Hauser L."/>
            <person name="Markowitz V."/>
            <person name="Cheng J.-F."/>
            <person name="Hugenholtz P."/>
            <person name="Woyke T."/>
            <person name="Wu D."/>
            <person name="Brambilla E."/>
            <person name="Klenk H.-P."/>
            <person name="Eisen J.A."/>
        </authorList>
    </citation>
    <scope>NUCLEOTIDE SEQUENCE</scope>
    <source>
        <strain evidence="2">DSM 6220</strain>
    </source>
</reference>
<feature type="signal peptide" evidence="1">
    <location>
        <begin position="1"/>
        <end position="39"/>
    </location>
</feature>
<evidence type="ECO:0000256" key="1">
    <source>
        <dbReference type="SAM" id="SignalP"/>
    </source>
</evidence>
<dbReference type="Pfam" id="PF13975">
    <property type="entry name" value="gag-asp_proteas"/>
    <property type="match status" value="1"/>
</dbReference>
<evidence type="ECO:0008006" key="4">
    <source>
        <dbReference type="Google" id="ProtNLM"/>
    </source>
</evidence>
<accession>H8L399</accession>
<evidence type="ECO:0000313" key="3">
    <source>
        <dbReference type="Proteomes" id="UP000005234"/>
    </source>
</evidence>
<dbReference type="HOGENOM" id="CLU_577391_0_0_6"/>
<dbReference type="InterPro" id="IPR021109">
    <property type="entry name" value="Peptidase_aspartic_dom_sf"/>
</dbReference>